<evidence type="ECO:0000256" key="12">
    <source>
        <dbReference type="ARBA" id="ARBA00023304"/>
    </source>
</evidence>
<dbReference type="InterPro" id="IPR036038">
    <property type="entry name" value="Aminotransferase-like"/>
</dbReference>
<keyword evidence="19" id="KW-1185">Reference proteome</keyword>
<evidence type="ECO:0000256" key="4">
    <source>
        <dbReference type="ARBA" id="ARBA00004931"/>
    </source>
</evidence>
<dbReference type="InterPro" id="IPR043132">
    <property type="entry name" value="BCAT-like_C"/>
</dbReference>
<dbReference type="UniPathway" id="UPA00047">
    <property type="reaction ID" value="UER00058"/>
</dbReference>
<keyword evidence="11 17" id="KW-0663">Pyridoxal phosphate</keyword>
<evidence type="ECO:0000256" key="15">
    <source>
        <dbReference type="ARBA" id="ARBA00049229"/>
    </source>
</evidence>
<evidence type="ECO:0000256" key="9">
    <source>
        <dbReference type="ARBA" id="ARBA00022605"/>
    </source>
</evidence>
<dbReference type="AlphaFoldDB" id="A0A0D3KTV3"/>
<comment type="pathway">
    <text evidence="3">Amino-acid biosynthesis; L-isoleucine biosynthesis; L-isoleucine from 2-oxobutanoate: step 4/4.</text>
</comment>
<dbReference type="RefSeq" id="XP_005791617.1">
    <property type="nucleotide sequence ID" value="XM_005791560.1"/>
</dbReference>
<comment type="catalytic activity">
    <reaction evidence="13">
        <text>L-valine + 2-oxoglutarate = 3-methyl-2-oxobutanoate + L-glutamate</text>
        <dbReference type="Rhea" id="RHEA:24813"/>
        <dbReference type="ChEBI" id="CHEBI:11851"/>
        <dbReference type="ChEBI" id="CHEBI:16810"/>
        <dbReference type="ChEBI" id="CHEBI:29985"/>
        <dbReference type="ChEBI" id="CHEBI:57762"/>
        <dbReference type="EC" id="2.6.1.42"/>
    </reaction>
</comment>
<dbReference type="EnsemblProtists" id="EOD39188">
    <property type="protein sequence ID" value="EOD39188"/>
    <property type="gene ID" value="EMIHUDRAFT_439890"/>
</dbReference>
<keyword evidence="12" id="KW-0100">Branched-chain amino acid biosynthesis</keyword>
<dbReference type="InterPro" id="IPR001544">
    <property type="entry name" value="Aminotrans_IV"/>
</dbReference>
<dbReference type="PROSITE" id="PS00770">
    <property type="entry name" value="AA_TRANSFER_CLASS_4"/>
    <property type="match status" value="1"/>
</dbReference>
<dbReference type="Gene3D" id="3.30.470.10">
    <property type="match status" value="1"/>
</dbReference>
<evidence type="ECO:0000256" key="7">
    <source>
        <dbReference type="ARBA" id="ARBA00013053"/>
    </source>
</evidence>
<dbReference type="InterPro" id="IPR005785">
    <property type="entry name" value="B_amino_transI"/>
</dbReference>
<evidence type="ECO:0000313" key="18">
    <source>
        <dbReference type="EnsemblProtists" id="EOD39188"/>
    </source>
</evidence>
<comment type="cofactor">
    <cofactor evidence="1 17">
        <name>pyridoxal 5'-phosphate</name>
        <dbReference type="ChEBI" id="CHEBI:597326"/>
    </cofactor>
</comment>
<proteinExistence type="inferred from homology"/>
<dbReference type="Pfam" id="PF01063">
    <property type="entry name" value="Aminotran_4"/>
    <property type="match status" value="1"/>
</dbReference>
<dbReference type="GO" id="GO:0004084">
    <property type="term" value="F:branched-chain-amino-acid transaminase activity"/>
    <property type="evidence" value="ECO:0007669"/>
    <property type="project" value="UniProtKB-EC"/>
</dbReference>
<evidence type="ECO:0000256" key="3">
    <source>
        <dbReference type="ARBA" id="ARBA00004824"/>
    </source>
</evidence>
<comment type="pathway">
    <text evidence="4">Amino-acid biosynthesis; L-valine biosynthesis; L-valine from pyruvate: step 4/4.</text>
</comment>
<keyword evidence="10" id="KW-0808">Transferase</keyword>
<dbReference type="KEGG" id="ehx:EMIHUDRAFT_439890"/>
<evidence type="ECO:0000256" key="13">
    <source>
        <dbReference type="ARBA" id="ARBA00048212"/>
    </source>
</evidence>
<evidence type="ECO:0000256" key="5">
    <source>
        <dbReference type="ARBA" id="ARBA00005072"/>
    </source>
</evidence>
<dbReference type="STRING" id="2903.R1DUR3"/>
<evidence type="ECO:0000256" key="17">
    <source>
        <dbReference type="RuleBase" id="RU004516"/>
    </source>
</evidence>
<evidence type="ECO:0000256" key="2">
    <source>
        <dbReference type="ARBA" id="ARBA00003109"/>
    </source>
</evidence>
<reference evidence="19" key="1">
    <citation type="journal article" date="2013" name="Nature">
        <title>Pan genome of the phytoplankton Emiliania underpins its global distribution.</title>
        <authorList>
            <person name="Read B.A."/>
            <person name="Kegel J."/>
            <person name="Klute M.J."/>
            <person name="Kuo A."/>
            <person name="Lefebvre S.C."/>
            <person name="Maumus F."/>
            <person name="Mayer C."/>
            <person name="Miller J."/>
            <person name="Monier A."/>
            <person name="Salamov A."/>
            <person name="Young J."/>
            <person name="Aguilar M."/>
            <person name="Claverie J.M."/>
            <person name="Frickenhaus S."/>
            <person name="Gonzalez K."/>
            <person name="Herman E.K."/>
            <person name="Lin Y.C."/>
            <person name="Napier J."/>
            <person name="Ogata H."/>
            <person name="Sarno A.F."/>
            <person name="Shmutz J."/>
            <person name="Schroeder D."/>
            <person name="de Vargas C."/>
            <person name="Verret F."/>
            <person name="von Dassow P."/>
            <person name="Valentin K."/>
            <person name="Van de Peer Y."/>
            <person name="Wheeler G."/>
            <person name="Dacks J.B."/>
            <person name="Delwiche C.F."/>
            <person name="Dyhrman S.T."/>
            <person name="Glockner G."/>
            <person name="John U."/>
            <person name="Richards T."/>
            <person name="Worden A.Z."/>
            <person name="Zhang X."/>
            <person name="Grigoriev I.V."/>
            <person name="Allen A.E."/>
            <person name="Bidle K."/>
            <person name="Borodovsky M."/>
            <person name="Bowler C."/>
            <person name="Brownlee C."/>
            <person name="Cock J.M."/>
            <person name="Elias M."/>
            <person name="Gladyshev V.N."/>
            <person name="Groth M."/>
            <person name="Guda C."/>
            <person name="Hadaegh A."/>
            <person name="Iglesias-Rodriguez M.D."/>
            <person name="Jenkins J."/>
            <person name="Jones B.M."/>
            <person name="Lawson T."/>
            <person name="Leese F."/>
            <person name="Lindquist E."/>
            <person name="Lobanov A."/>
            <person name="Lomsadze A."/>
            <person name="Malik S.B."/>
            <person name="Marsh M.E."/>
            <person name="Mackinder L."/>
            <person name="Mock T."/>
            <person name="Mueller-Roeber B."/>
            <person name="Pagarete A."/>
            <person name="Parker M."/>
            <person name="Probert I."/>
            <person name="Quesneville H."/>
            <person name="Raines C."/>
            <person name="Rensing S.A."/>
            <person name="Riano-Pachon D.M."/>
            <person name="Richier S."/>
            <person name="Rokitta S."/>
            <person name="Shiraiwa Y."/>
            <person name="Soanes D.M."/>
            <person name="van der Giezen M."/>
            <person name="Wahlund T.M."/>
            <person name="Williams B."/>
            <person name="Wilson W."/>
            <person name="Wolfe G."/>
            <person name="Wurch L.L."/>
        </authorList>
    </citation>
    <scope>NUCLEOTIDE SEQUENCE</scope>
</reference>
<protein>
    <recommendedName>
        <fullName evidence="7">branched-chain-amino-acid transaminase</fullName>
        <ecNumber evidence="7">2.6.1.42</ecNumber>
    </recommendedName>
</protein>
<evidence type="ECO:0000256" key="6">
    <source>
        <dbReference type="ARBA" id="ARBA00009320"/>
    </source>
</evidence>
<dbReference type="Proteomes" id="UP000013827">
    <property type="component" value="Unassembled WGS sequence"/>
</dbReference>
<dbReference type="InterPro" id="IPR043131">
    <property type="entry name" value="BCAT-like_N"/>
</dbReference>
<keyword evidence="8" id="KW-0032">Aminotransferase</keyword>
<dbReference type="UniPathway" id="UPA00049">
    <property type="reaction ID" value="UER00062"/>
</dbReference>
<dbReference type="eggNOG" id="KOG0975">
    <property type="taxonomic scope" value="Eukaryota"/>
</dbReference>
<dbReference type="EC" id="2.6.1.42" evidence="7"/>
<dbReference type="SUPFAM" id="SSF56752">
    <property type="entry name" value="D-aminoacid aminotransferase-like PLP-dependent enzymes"/>
    <property type="match status" value="1"/>
</dbReference>
<name>A0A0D3KTV3_EMIH1</name>
<evidence type="ECO:0000256" key="14">
    <source>
        <dbReference type="ARBA" id="ARBA00048798"/>
    </source>
</evidence>
<evidence type="ECO:0000256" key="8">
    <source>
        <dbReference type="ARBA" id="ARBA00022576"/>
    </source>
</evidence>
<dbReference type="GO" id="GO:0005829">
    <property type="term" value="C:cytosol"/>
    <property type="evidence" value="ECO:0007669"/>
    <property type="project" value="TreeGrafter"/>
</dbReference>
<dbReference type="PANTHER" id="PTHR42743">
    <property type="entry name" value="AMINO-ACID AMINOTRANSFERASE"/>
    <property type="match status" value="1"/>
</dbReference>
<keyword evidence="9" id="KW-0028">Amino-acid biosynthesis</keyword>
<dbReference type="Gene3D" id="3.20.10.10">
    <property type="entry name" value="D-amino Acid Aminotransferase, subunit A, domain 2"/>
    <property type="match status" value="1"/>
</dbReference>
<evidence type="ECO:0000256" key="11">
    <source>
        <dbReference type="ARBA" id="ARBA00022898"/>
    </source>
</evidence>
<dbReference type="HOGENOM" id="CLU_020844_3_1_1"/>
<sequence length="334" mass="35654">MLRATRRASGFRAAAGTSARRCASGFPEASTIWKDGELIPWKEANVHILSTAVQFGSSLFEGIRCYGTPSGPAIVHLDGHLRRLLDSCKMYRVDVPYSAEELAAACFDVVEANGLHDGCYIRPMVLRGYGAVGMDGKGSPVECYIPAWKWGAYLGADAFSTGIDCCTASWARPAPNTFPGMAKAAGNYNNAALIKMEAQANGYVEAVALGSDGMVSEGSGQNLFVVRDGEIATPPINGSNLQGLTRASALQLAAEAGVPVRIEPIPREALYVADELFFTGTATEVMPIASLDRIAIGNGRRGPITERLQQRYQDIIHGRSEDVYGWMSLRGGGV</sequence>
<dbReference type="InterPro" id="IPR018300">
    <property type="entry name" value="Aminotrans_IV_CS"/>
</dbReference>
<accession>A0A0D3KTV3</accession>
<dbReference type="GO" id="GO:0009082">
    <property type="term" value="P:branched-chain amino acid biosynthetic process"/>
    <property type="evidence" value="ECO:0007669"/>
    <property type="project" value="UniProtKB-KW"/>
</dbReference>
<comment type="pathway">
    <text evidence="5">Amino-acid biosynthesis; L-leucine biosynthesis; L-leucine from 3-methyl-2-oxobutanoate: step 4/4.</text>
</comment>
<comment type="catalytic activity">
    <reaction evidence="15">
        <text>L-leucine + 2-oxoglutarate = 4-methyl-2-oxopentanoate + L-glutamate</text>
        <dbReference type="Rhea" id="RHEA:18321"/>
        <dbReference type="ChEBI" id="CHEBI:16810"/>
        <dbReference type="ChEBI" id="CHEBI:17865"/>
        <dbReference type="ChEBI" id="CHEBI:29985"/>
        <dbReference type="ChEBI" id="CHEBI:57427"/>
        <dbReference type="EC" id="2.6.1.42"/>
    </reaction>
</comment>
<dbReference type="PANTHER" id="PTHR42743:SF11">
    <property type="entry name" value="AMINODEOXYCHORISMATE LYASE"/>
    <property type="match status" value="1"/>
</dbReference>
<evidence type="ECO:0000256" key="1">
    <source>
        <dbReference type="ARBA" id="ARBA00001933"/>
    </source>
</evidence>
<evidence type="ECO:0000256" key="16">
    <source>
        <dbReference type="RuleBase" id="RU004106"/>
    </source>
</evidence>
<dbReference type="FunFam" id="3.20.10.10:FF:000002">
    <property type="entry name" value="D-alanine aminotransferase"/>
    <property type="match status" value="1"/>
</dbReference>
<dbReference type="NCBIfam" id="NF005146">
    <property type="entry name" value="PRK06606.1"/>
    <property type="match status" value="1"/>
</dbReference>
<comment type="similarity">
    <text evidence="6 16">Belongs to the class-IV pyridoxal-phosphate-dependent aminotransferase family.</text>
</comment>
<dbReference type="GO" id="GO:0008652">
    <property type="term" value="P:amino acid biosynthetic process"/>
    <property type="evidence" value="ECO:0007669"/>
    <property type="project" value="UniProtKB-KW"/>
</dbReference>
<comment type="function">
    <text evidence="2">Acts on leucine, isoleucine and valine.</text>
</comment>
<evidence type="ECO:0000313" key="19">
    <source>
        <dbReference type="Proteomes" id="UP000013827"/>
    </source>
</evidence>
<dbReference type="PaxDb" id="2903-EOD39188"/>
<comment type="catalytic activity">
    <reaction evidence="14">
        <text>L-isoleucine + 2-oxoglutarate = (S)-3-methyl-2-oxopentanoate + L-glutamate</text>
        <dbReference type="Rhea" id="RHEA:24801"/>
        <dbReference type="ChEBI" id="CHEBI:16810"/>
        <dbReference type="ChEBI" id="CHEBI:29985"/>
        <dbReference type="ChEBI" id="CHEBI:35146"/>
        <dbReference type="ChEBI" id="CHEBI:58045"/>
        <dbReference type="EC" id="2.6.1.42"/>
    </reaction>
</comment>
<reference evidence="18" key="2">
    <citation type="submission" date="2024-10" db="UniProtKB">
        <authorList>
            <consortium name="EnsemblProtists"/>
        </authorList>
    </citation>
    <scope>IDENTIFICATION</scope>
</reference>
<evidence type="ECO:0000256" key="10">
    <source>
        <dbReference type="ARBA" id="ARBA00022679"/>
    </source>
</evidence>
<organism evidence="18 19">
    <name type="scientific">Emiliania huxleyi (strain CCMP1516)</name>
    <dbReference type="NCBI Taxonomy" id="280463"/>
    <lineage>
        <taxon>Eukaryota</taxon>
        <taxon>Haptista</taxon>
        <taxon>Haptophyta</taxon>
        <taxon>Prymnesiophyceae</taxon>
        <taxon>Isochrysidales</taxon>
        <taxon>Noelaerhabdaceae</taxon>
        <taxon>Emiliania</taxon>
    </lineage>
</organism>
<dbReference type="NCBIfam" id="TIGR01122">
    <property type="entry name" value="ilvE_I"/>
    <property type="match status" value="1"/>
</dbReference>
<dbReference type="UniPathway" id="UPA00048">
    <property type="reaction ID" value="UER00073"/>
</dbReference>
<dbReference type="InterPro" id="IPR050571">
    <property type="entry name" value="Class-IV_PLP-Dep_Aminotrnsfr"/>
</dbReference>
<dbReference type="GeneID" id="17284458"/>